<feature type="compositionally biased region" description="Low complexity" evidence="1">
    <location>
        <begin position="596"/>
        <end position="605"/>
    </location>
</feature>
<feature type="compositionally biased region" description="Low complexity" evidence="1">
    <location>
        <begin position="1148"/>
        <end position="1164"/>
    </location>
</feature>
<dbReference type="RefSeq" id="XP_056035966.1">
    <property type="nucleotide sequence ID" value="XM_056180609.1"/>
</dbReference>
<feature type="compositionally biased region" description="Low complexity" evidence="1">
    <location>
        <begin position="688"/>
        <end position="705"/>
    </location>
</feature>
<feature type="compositionally biased region" description="Polar residues" evidence="1">
    <location>
        <begin position="559"/>
        <end position="572"/>
    </location>
</feature>
<feature type="region of interest" description="Disordered" evidence="1">
    <location>
        <begin position="95"/>
        <end position="130"/>
    </location>
</feature>
<feature type="compositionally biased region" description="Basic and acidic residues" evidence="1">
    <location>
        <begin position="95"/>
        <end position="104"/>
    </location>
</feature>
<organism evidence="2 3">
    <name type="scientific">Schizosaccharomyces osmophilus</name>
    <dbReference type="NCBI Taxonomy" id="2545709"/>
    <lineage>
        <taxon>Eukaryota</taxon>
        <taxon>Fungi</taxon>
        <taxon>Dikarya</taxon>
        <taxon>Ascomycota</taxon>
        <taxon>Taphrinomycotina</taxon>
        <taxon>Schizosaccharomycetes</taxon>
        <taxon>Schizosaccharomycetales</taxon>
        <taxon>Schizosaccharomycetaceae</taxon>
        <taxon>Schizosaccharomyces</taxon>
    </lineage>
</organism>
<feature type="compositionally biased region" description="Polar residues" evidence="1">
    <location>
        <begin position="818"/>
        <end position="828"/>
    </location>
</feature>
<feature type="compositionally biased region" description="Polar residues" evidence="1">
    <location>
        <begin position="910"/>
        <end position="921"/>
    </location>
</feature>
<feature type="compositionally biased region" description="Polar residues" evidence="1">
    <location>
        <begin position="984"/>
        <end position="1028"/>
    </location>
</feature>
<feature type="compositionally biased region" description="Polar residues" evidence="1">
    <location>
        <begin position="870"/>
        <end position="897"/>
    </location>
</feature>
<feature type="compositionally biased region" description="Polar residues" evidence="1">
    <location>
        <begin position="105"/>
        <end position="126"/>
    </location>
</feature>
<feature type="compositionally biased region" description="Polar residues" evidence="1">
    <location>
        <begin position="1073"/>
        <end position="1086"/>
    </location>
</feature>
<dbReference type="GeneID" id="80875298"/>
<feature type="region of interest" description="Disordered" evidence="1">
    <location>
        <begin position="1"/>
        <end position="26"/>
    </location>
</feature>
<feature type="compositionally biased region" description="Basic and acidic residues" evidence="1">
    <location>
        <begin position="485"/>
        <end position="504"/>
    </location>
</feature>
<accession>A0AAE9WBQ8</accession>
<reference evidence="2 3" key="1">
    <citation type="journal article" date="2023" name="G3 (Bethesda)">
        <title>A high-quality reference genome for the fission yeast Schizosaccharomyces osmophilus.</title>
        <authorList>
            <person name="Jia G.S."/>
            <person name="Zhang W.C."/>
            <person name="Liang Y."/>
            <person name="Liu X.H."/>
            <person name="Rhind N."/>
            <person name="Pidoux A."/>
            <person name="Brysch-Herzberg M."/>
            <person name="Du L.L."/>
        </authorList>
    </citation>
    <scope>NUCLEOTIDE SEQUENCE [LARGE SCALE GENOMIC DNA]</scope>
    <source>
        <strain evidence="2 3">CBS 15793</strain>
    </source>
</reference>
<feature type="compositionally biased region" description="Basic and acidic residues" evidence="1">
    <location>
        <begin position="253"/>
        <end position="267"/>
    </location>
</feature>
<proteinExistence type="predicted"/>
<feature type="region of interest" description="Disordered" evidence="1">
    <location>
        <begin position="168"/>
        <end position="269"/>
    </location>
</feature>
<dbReference type="EMBL" id="CP115611">
    <property type="protein sequence ID" value="WBW71723.1"/>
    <property type="molecule type" value="Genomic_DNA"/>
</dbReference>
<name>A0AAE9WBQ8_9SCHI</name>
<feature type="compositionally biased region" description="Basic and acidic residues" evidence="1">
    <location>
        <begin position="585"/>
        <end position="595"/>
    </location>
</feature>
<sequence length="1193" mass="128200">MPPSSRNQRANKKVQRTPYERHESGNHRPYFSVLKATFASILRPFTSSWSNNAETETSNNKRASRSLLDPELNPHYLGRTPHIVRINNRSHIRTLDGIEGRSNESDLSSKQNTQDSVENQFSSRRGSVQLDLQPLKQRQFASERRLQPPPLTSSSAALLDILRSIRTNTGVGNSPRAFASSQSSTGQRNENNVPSQRNGHRSSSKRDRPQSPGSEITKFDATRTDDKVVPSYSSDEHTSSDQKLHQPNGASRTEPKPKRTKREELETKTVTSSLKEVRKEKLRQELIPLVYETLERIDLKKQKQVNAEVQTEEQPGNLNSVNKQDFVSQYEYSFPSGGNKKRVRAAFSALDEDLDELFDKDEDSTVSNTTSRSTAKHNESLVSGPDKKPPKILLPHLGPTFEQLQSSLSPKRTQPGTQESAIALPTDIPNTSEKETKTPKTADSTTETPFKPAEPQPINTLKSLAALPDKDDTVKPPESSSGKIPKFEFKPVTKNTEVEDKEGQNKTAVFSFGESSDNVNKTFGQTTFTTEKPSAPKKPFAFGPVEKDPTKETAEAPNLSFNFKPTSTNKNEQAPAPSFSFGQISEEKEPKESKKPSFSFGLPSQQQPPKPTTPSFTFGETADNKPSDTSFKPPFSFGQLAPNKKLDEQNDKVADSTRTDKKDPNVPKLSFSFGQQSEKKEPSDSKPAFSFGQTATAATSQSPSSVFSFGKPSTDQKSTGSISGPFANAAPPMKTETPKFTFGQTTERNDAGSNIAEDKSEQTPKPAFSFGQSLKDEEKNKKAKPSFSFGQSLSKDESKESTVPSSDTNAAKPAFTFGQPTGLATSAATKPAFSFGGPQKKDEATGNEQPSTSIFSFSKPSEVGMKDNTDPVNKSSAEVKPTTSVFSFGSNTTSNAFNPAEKPTPFFTGITGNTSSTLTPNKENRGPFGKTEPNEQEKAKPFNNTSTEKPFLFSKTTESEKQKAAQPTTPFTFGSTADPPATAFGSTPSNTAINGIAQNSAFPINSSSSAPGFGTPSTANTQPPKTSDASAPSGFGSGFSQPGSQPAGGFGSSAFGNNSLPFSSKPKADSDGLKNTTAFGSTTQPPSAGFTFGASGNTTPSAFGAANPSGFNTNIGSTEPSLNFGTSQPPNPPNAGFSFGGSGTPAFSAGSSAAQSPAPQPQGGIQFNLGSTNEQPNPPTGRKIAVPRSRRKR</sequence>
<feature type="compositionally biased region" description="Basic and acidic residues" evidence="1">
    <location>
        <begin position="217"/>
        <end position="244"/>
    </location>
</feature>
<dbReference type="AlphaFoldDB" id="A0AAE9WBQ8"/>
<feature type="compositionally biased region" description="Basic and acidic residues" evidence="1">
    <location>
        <begin position="545"/>
        <end position="554"/>
    </location>
</feature>
<feature type="compositionally biased region" description="Polar residues" evidence="1">
    <location>
        <begin position="711"/>
        <end position="722"/>
    </location>
</feature>
<feature type="compositionally biased region" description="Polar residues" evidence="1">
    <location>
        <begin position="1109"/>
        <end position="1128"/>
    </location>
</feature>
<keyword evidence="3" id="KW-1185">Reference proteome</keyword>
<dbReference type="KEGG" id="som:SOMG_01816"/>
<feature type="compositionally biased region" description="Polar residues" evidence="1">
    <location>
        <begin position="965"/>
        <end position="975"/>
    </location>
</feature>
<feature type="compositionally biased region" description="Polar residues" evidence="1">
    <location>
        <begin position="49"/>
        <end position="61"/>
    </location>
</feature>
<feature type="compositionally biased region" description="Polar residues" evidence="1">
    <location>
        <begin position="846"/>
        <end position="859"/>
    </location>
</feature>
<evidence type="ECO:0000313" key="3">
    <source>
        <dbReference type="Proteomes" id="UP001212411"/>
    </source>
</evidence>
<evidence type="ECO:0000256" key="1">
    <source>
        <dbReference type="SAM" id="MobiDB-lite"/>
    </source>
</evidence>
<feature type="compositionally biased region" description="Polar residues" evidence="1">
    <location>
        <begin position="402"/>
        <end position="420"/>
    </location>
</feature>
<dbReference type="Pfam" id="PF10599">
    <property type="entry name" value="Nup_retrotrp_bd"/>
    <property type="match status" value="1"/>
</dbReference>
<gene>
    <name evidence="2" type="primary">nup124</name>
    <name evidence="2" type="ORF">SOMG_01816</name>
</gene>
<feature type="compositionally biased region" description="Polar residues" evidence="1">
    <location>
        <begin position="179"/>
        <end position="197"/>
    </location>
</feature>
<feature type="compositionally biased region" description="Low complexity" evidence="1">
    <location>
        <begin position="1029"/>
        <end position="1045"/>
    </location>
</feature>
<feature type="compositionally biased region" description="Polar residues" evidence="1">
    <location>
        <begin position="505"/>
        <end position="532"/>
    </location>
</feature>
<dbReference type="InterPro" id="IPR018892">
    <property type="entry name" value="Retro-transposon_transp_CS"/>
</dbReference>
<dbReference type="Proteomes" id="UP001212411">
    <property type="component" value="Chromosome 1"/>
</dbReference>
<feature type="region of interest" description="Disordered" evidence="1">
    <location>
        <begin position="49"/>
        <end position="77"/>
    </location>
</feature>
<protein>
    <submittedName>
        <fullName evidence="2">Nucleoporin Nup124</fullName>
    </submittedName>
</protein>
<feature type="compositionally biased region" description="Basic and acidic residues" evidence="1">
    <location>
        <begin position="644"/>
        <end position="665"/>
    </location>
</feature>
<evidence type="ECO:0000313" key="2">
    <source>
        <dbReference type="EMBL" id="WBW71723.1"/>
    </source>
</evidence>
<feature type="region of interest" description="Disordered" evidence="1">
    <location>
        <begin position="361"/>
        <end position="1193"/>
    </location>
</feature>